<gene>
    <name evidence="2" type="ORF">Val02_54270</name>
</gene>
<dbReference type="EMBL" id="BOPF01000021">
    <property type="protein sequence ID" value="GIJ48541.1"/>
    <property type="molecule type" value="Genomic_DNA"/>
</dbReference>
<proteinExistence type="predicted"/>
<dbReference type="Pfam" id="PF07394">
    <property type="entry name" value="DUF1501"/>
    <property type="match status" value="1"/>
</dbReference>
<name>A0A8J3YNM9_9ACTN</name>
<dbReference type="PANTHER" id="PTHR43737">
    <property type="entry name" value="BLL7424 PROTEIN"/>
    <property type="match status" value="1"/>
</dbReference>
<dbReference type="RefSeq" id="WP_203902022.1">
    <property type="nucleotide sequence ID" value="NZ_BOPF01000021.1"/>
</dbReference>
<reference evidence="2" key="1">
    <citation type="submission" date="2021-01" db="EMBL/GenBank/DDBJ databases">
        <title>Whole genome shotgun sequence of Virgisporangium aliadipatigenens NBRC 105644.</title>
        <authorList>
            <person name="Komaki H."/>
            <person name="Tamura T."/>
        </authorList>
    </citation>
    <scope>NUCLEOTIDE SEQUENCE</scope>
    <source>
        <strain evidence="2">NBRC 105644</strain>
    </source>
</reference>
<protein>
    <recommendedName>
        <fullName evidence="4">DUF1501 domain-containing protein</fullName>
    </recommendedName>
</protein>
<accession>A0A8J3YNM9</accession>
<dbReference type="Proteomes" id="UP000619260">
    <property type="component" value="Unassembled WGS sequence"/>
</dbReference>
<evidence type="ECO:0008006" key="4">
    <source>
        <dbReference type="Google" id="ProtNLM"/>
    </source>
</evidence>
<evidence type="ECO:0000256" key="1">
    <source>
        <dbReference type="SAM" id="MobiDB-lite"/>
    </source>
</evidence>
<feature type="region of interest" description="Disordered" evidence="1">
    <location>
        <begin position="232"/>
        <end position="252"/>
    </location>
</feature>
<organism evidence="2 3">
    <name type="scientific">Virgisporangium aliadipatigenens</name>
    <dbReference type="NCBI Taxonomy" id="741659"/>
    <lineage>
        <taxon>Bacteria</taxon>
        <taxon>Bacillati</taxon>
        <taxon>Actinomycetota</taxon>
        <taxon>Actinomycetes</taxon>
        <taxon>Micromonosporales</taxon>
        <taxon>Micromonosporaceae</taxon>
        <taxon>Virgisporangium</taxon>
    </lineage>
</organism>
<dbReference type="AlphaFoldDB" id="A0A8J3YNM9"/>
<evidence type="ECO:0000313" key="2">
    <source>
        <dbReference type="EMBL" id="GIJ48541.1"/>
    </source>
</evidence>
<dbReference type="PROSITE" id="PS51318">
    <property type="entry name" value="TAT"/>
    <property type="match status" value="1"/>
</dbReference>
<sequence length="413" mass="43974">MDTVTRRRFLVASGVVGGTALAAGAGTLTWRELFRTEKLRSGHSTGTLVLITLYGGNDGLATVVPHADPAYRQARGDLAIPGESVLPLDQTVGLSPSLAAFKRQFDAGHLAVVRGVGYPKPDRSHFRSMDIWQTADPVQPGNTGWIGRFLDANRAADSRWAVTFEPVLPPVLAGASKAGAAVTTNGLKLPSGYRTPMLAGLGRPEEESPLRARAARAFADLVRVDEMVRGLPEHEETEETEDGMPAATSTGGGKASLAQQLRLIARCVEAEVAPRVYSASLGGFDLHADGHEAQLTLLRDLDKAVGSFLDRMARTPAGRRVVVAVYSEFGRRVRANASDGTDHGTASDMFLLGVPVRGGLYGAPPSLTDLDDGDLKYTTDFRDVYGTLLADVLDTDPAQVLGGWTGRLPELLH</sequence>
<keyword evidence="3" id="KW-1185">Reference proteome</keyword>
<dbReference type="InterPro" id="IPR010869">
    <property type="entry name" value="DUF1501"/>
</dbReference>
<dbReference type="PANTHER" id="PTHR43737:SF1">
    <property type="entry name" value="DUF1501 DOMAIN-CONTAINING PROTEIN"/>
    <property type="match status" value="1"/>
</dbReference>
<comment type="caution">
    <text evidence="2">The sequence shown here is derived from an EMBL/GenBank/DDBJ whole genome shotgun (WGS) entry which is preliminary data.</text>
</comment>
<dbReference type="InterPro" id="IPR006311">
    <property type="entry name" value="TAT_signal"/>
</dbReference>
<evidence type="ECO:0000313" key="3">
    <source>
        <dbReference type="Proteomes" id="UP000619260"/>
    </source>
</evidence>